<dbReference type="InterPro" id="IPR054691">
    <property type="entry name" value="LeuA/HCS_post-cat"/>
</dbReference>
<evidence type="ECO:0000256" key="10">
    <source>
        <dbReference type="ARBA" id="ARBA00023304"/>
    </source>
</evidence>
<accession>A0ABX3CXK5</accession>
<dbReference type="Gene3D" id="3.20.20.70">
    <property type="entry name" value="Aldolase class I"/>
    <property type="match status" value="1"/>
</dbReference>
<keyword evidence="8 11" id="KW-0479">Metal-binding</keyword>
<reference evidence="13 14" key="1">
    <citation type="submission" date="2016-07" db="EMBL/GenBank/DDBJ databases">
        <title>Bacillus oceanisediminis whole genome.</title>
        <authorList>
            <person name="Pal Y."/>
            <person name="Verma A."/>
            <person name="Mual P."/>
            <person name="Srinivasan K."/>
        </authorList>
    </citation>
    <scope>NUCLEOTIDE SEQUENCE [LARGE SCALE GENOMIC DNA]</scope>
    <source>
        <strain evidence="13 14">Bhandara28</strain>
    </source>
</reference>
<evidence type="ECO:0000256" key="11">
    <source>
        <dbReference type="HAMAP-Rule" id="MF_01025"/>
    </source>
</evidence>
<evidence type="ECO:0000313" key="14">
    <source>
        <dbReference type="Proteomes" id="UP000180194"/>
    </source>
</evidence>
<evidence type="ECO:0000256" key="7">
    <source>
        <dbReference type="ARBA" id="ARBA00022679"/>
    </source>
</evidence>
<feature type="binding site" evidence="11">
    <location>
        <position position="203"/>
    </location>
    <ligand>
        <name>Mn(2+)</name>
        <dbReference type="ChEBI" id="CHEBI:29035"/>
    </ligand>
</feature>
<dbReference type="InterPro" id="IPR013785">
    <property type="entry name" value="Aldolase_TIM"/>
</dbReference>
<dbReference type="Gene3D" id="1.10.238.260">
    <property type="match status" value="1"/>
</dbReference>
<evidence type="ECO:0000256" key="5">
    <source>
        <dbReference type="ARBA" id="ARBA00022430"/>
    </source>
</evidence>
<evidence type="ECO:0000256" key="6">
    <source>
        <dbReference type="ARBA" id="ARBA00022605"/>
    </source>
</evidence>
<dbReference type="Gene3D" id="3.30.160.270">
    <property type="match status" value="1"/>
</dbReference>
<feature type="binding site" evidence="11">
    <location>
        <position position="201"/>
    </location>
    <ligand>
        <name>Mn(2+)</name>
        <dbReference type="ChEBI" id="CHEBI:29035"/>
    </ligand>
</feature>
<comment type="function">
    <text evidence="11">Catalyzes the condensation of the acetyl group of acetyl-CoA with 3-methyl-2-oxobutanoate (2-ketoisovalerate) to form 3-carboxy-3-hydroxy-4-methylpentanoate (2-isopropylmalate).</text>
</comment>
<keyword evidence="5 11" id="KW-0432">Leucine biosynthesis</keyword>
<dbReference type="Pfam" id="PF22617">
    <property type="entry name" value="HCS_D2"/>
    <property type="match status" value="1"/>
</dbReference>
<keyword evidence="6 11" id="KW-0028">Amino-acid biosynthesis</keyword>
<dbReference type="InterPro" id="IPR002034">
    <property type="entry name" value="AIPM/Hcit_synth_CS"/>
</dbReference>
<comment type="caution">
    <text evidence="13">The sequence shown here is derived from an EMBL/GenBank/DDBJ whole genome shotgun (WGS) entry which is preliminary data.</text>
</comment>
<comment type="pathway">
    <text evidence="1 11">Amino-acid biosynthesis; L-leucine biosynthesis; L-leucine from 3-methyl-2-oxobutanoate: step 1/4.</text>
</comment>
<dbReference type="PANTHER" id="PTHR10277:SF9">
    <property type="entry name" value="2-ISOPROPYLMALATE SYNTHASE 1, CHLOROPLASTIC-RELATED"/>
    <property type="match status" value="1"/>
</dbReference>
<evidence type="ECO:0000256" key="2">
    <source>
        <dbReference type="ARBA" id="ARBA00009396"/>
    </source>
</evidence>
<organism evidence="13 14">
    <name type="scientific">Cytobacillus oceanisediminis</name>
    <dbReference type="NCBI Taxonomy" id="665099"/>
    <lineage>
        <taxon>Bacteria</taxon>
        <taxon>Bacillati</taxon>
        <taxon>Bacillota</taxon>
        <taxon>Bacilli</taxon>
        <taxon>Bacillales</taxon>
        <taxon>Bacillaceae</taxon>
        <taxon>Cytobacillus</taxon>
    </lineage>
</organism>
<dbReference type="NCBIfam" id="NF002086">
    <property type="entry name" value="PRK00915.1-3"/>
    <property type="match status" value="1"/>
</dbReference>
<dbReference type="RefSeq" id="WP_071156185.1">
    <property type="nucleotide sequence ID" value="NZ_CP062790.1"/>
</dbReference>
<feature type="region of interest" description="Regulatory domain" evidence="11">
    <location>
        <begin position="391"/>
        <end position="515"/>
    </location>
</feature>
<comment type="cofactor">
    <cofactor evidence="11">
        <name>Mn(2+)</name>
        <dbReference type="ChEBI" id="CHEBI:29035"/>
    </cofactor>
</comment>
<name>A0ABX3CXK5_9BACI</name>
<dbReference type="SUPFAM" id="SSF110921">
    <property type="entry name" value="2-isopropylmalate synthase LeuA, allosteric (dimerisation) domain"/>
    <property type="match status" value="1"/>
</dbReference>
<feature type="binding site" evidence="11">
    <location>
        <position position="13"/>
    </location>
    <ligand>
        <name>Mn(2+)</name>
        <dbReference type="ChEBI" id="CHEBI:29035"/>
    </ligand>
</feature>
<comment type="subunit">
    <text evidence="11">Homodimer.</text>
</comment>
<dbReference type="Pfam" id="PF00682">
    <property type="entry name" value="HMGL-like"/>
    <property type="match status" value="1"/>
</dbReference>
<comment type="catalytic activity">
    <reaction evidence="11">
        <text>3-methyl-2-oxobutanoate + acetyl-CoA + H2O = (2S)-2-isopropylmalate + CoA + H(+)</text>
        <dbReference type="Rhea" id="RHEA:21524"/>
        <dbReference type="ChEBI" id="CHEBI:1178"/>
        <dbReference type="ChEBI" id="CHEBI:11851"/>
        <dbReference type="ChEBI" id="CHEBI:15377"/>
        <dbReference type="ChEBI" id="CHEBI:15378"/>
        <dbReference type="ChEBI" id="CHEBI:57287"/>
        <dbReference type="ChEBI" id="CHEBI:57288"/>
        <dbReference type="EC" id="2.3.3.13"/>
    </reaction>
</comment>
<dbReference type="PROSITE" id="PS00815">
    <property type="entry name" value="AIPM_HOMOCIT_SYNTH_1"/>
    <property type="match status" value="1"/>
</dbReference>
<evidence type="ECO:0000256" key="4">
    <source>
        <dbReference type="ARBA" id="ARBA00018198"/>
    </source>
</evidence>
<dbReference type="PROSITE" id="PS50991">
    <property type="entry name" value="PYR_CT"/>
    <property type="match status" value="1"/>
</dbReference>
<dbReference type="NCBIfam" id="NF002088">
    <property type="entry name" value="PRK00915.1-5"/>
    <property type="match status" value="1"/>
</dbReference>
<keyword evidence="14" id="KW-1185">Reference proteome</keyword>
<keyword evidence="10 11" id="KW-0100">Branched-chain amino acid biosynthesis</keyword>
<dbReference type="PANTHER" id="PTHR10277">
    <property type="entry name" value="HOMOCITRATE SYNTHASE-RELATED"/>
    <property type="match status" value="1"/>
</dbReference>
<evidence type="ECO:0000313" key="13">
    <source>
        <dbReference type="EMBL" id="OHX50151.1"/>
    </source>
</evidence>
<proteinExistence type="inferred from homology"/>
<dbReference type="InterPro" id="IPR036230">
    <property type="entry name" value="LeuA_allosteric_dom_sf"/>
</dbReference>
<evidence type="ECO:0000256" key="3">
    <source>
        <dbReference type="ARBA" id="ARBA00012973"/>
    </source>
</evidence>
<dbReference type="PROSITE" id="PS00816">
    <property type="entry name" value="AIPM_HOMOCIT_SYNTH_2"/>
    <property type="match status" value="1"/>
</dbReference>
<dbReference type="SMART" id="SM00917">
    <property type="entry name" value="LeuA_dimer"/>
    <property type="match status" value="1"/>
</dbReference>
<evidence type="ECO:0000256" key="9">
    <source>
        <dbReference type="ARBA" id="ARBA00023211"/>
    </source>
</evidence>
<keyword evidence="9 11" id="KW-0464">Manganese</keyword>
<dbReference type="NCBIfam" id="TIGR00973">
    <property type="entry name" value="leuA_bact"/>
    <property type="match status" value="1"/>
</dbReference>
<protein>
    <recommendedName>
        <fullName evidence="4 11">2-isopropylmalate synthase</fullName>
        <ecNumber evidence="3 11">2.3.3.13</ecNumber>
    </recommendedName>
    <alternativeName>
        <fullName evidence="11">Alpha-IPM synthase</fullName>
    </alternativeName>
    <alternativeName>
        <fullName evidence="11">Alpha-isopropylmalate synthase</fullName>
    </alternativeName>
</protein>
<dbReference type="SUPFAM" id="SSF51569">
    <property type="entry name" value="Aldolase"/>
    <property type="match status" value="1"/>
</dbReference>
<evidence type="ECO:0000256" key="1">
    <source>
        <dbReference type="ARBA" id="ARBA00004689"/>
    </source>
</evidence>
<dbReference type="HAMAP" id="MF_01025">
    <property type="entry name" value="LeuA_type1"/>
    <property type="match status" value="1"/>
</dbReference>
<dbReference type="Proteomes" id="UP000180194">
    <property type="component" value="Unassembled WGS sequence"/>
</dbReference>
<evidence type="ECO:0000256" key="8">
    <source>
        <dbReference type="ARBA" id="ARBA00022723"/>
    </source>
</evidence>
<dbReference type="InterPro" id="IPR013709">
    <property type="entry name" value="2-isopropylmalate_synth_dimer"/>
</dbReference>
<dbReference type="Pfam" id="PF08502">
    <property type="entry name" value="LeuA_dimer"/>
    <property type="match status" value="1"/>
</dbReference>
<dbReference type="InterPro" id="IPR050073">
    <property type="entry name" value="2-IPM_HCS-like"/>
</dbReference>
<comment type="similarity">
    <text evidence="2 11">Belongs to the alpha-IPM synthase/homocitrate synthase family. LeuA type 1 subfamily.</text>
</comment>
<feature type="binding site" evidence="11">
    <location>
        <position position="237"/>
    </location>
    <ligand>
        <name>Mn(2+)</name>
        <dbReference type="ChEBI" id="CHEBI:29035"/>
    </ligand>
</feature>
<gene>
    <name evidence="11" type="primary">leuA</name>
    <name evidence="13" type="ORF">BBV17_10115</name>
</gene>
<keyword evidence="11" id="KW-0963">Cytoplasm</keyword>
<dbReference type="CDD" id="cd07940">
    <property type="entry name" value="DRE_TIM_IPMS"/>
    <property type="match status" value="1"/>
</dbReference>
<dbReference type="InterPro" id="IPR000891">
    <property type="entry name" value="PYR_CT"/>
</dbReference>
<evidence type="ECO:0000259" key="12">
    <source>
        <dbReference type="PROSITE" id="PS50991"/>
    </source>
</evidence>
<sequence>MRTIKIFDTTLRDGEQSAGVNLNFSEKLEIARQLERLNVDIIEAGFPAASKGDFASVQKIAQTIKNCSVTGLARAVISDIDAAWGALKDGAEPRIHTFLATSPIHRQYKLKKTKEEVVETAVETVKYAASKFPIVQWSAEDATRTELPFLAEIIEKVIQAGATIINIPDTVGYTTPQEYGEIFQYLRNHVPSIDKVSLSAHCHDDLGMAIANSLSAIENGATQIEGTINGIGERAGNAALEELAVALYIRNNHYQASTRLNLQEISRTSSLISKLTGMVVPANKAIVGRNAFAHESGIHQDGVLKEKTTYEIISPDLVGFQSNSMVLGKHSGRHAFKNRLCELGLEVADEEANRLFTVFKDLADRKKEMTDDDLAAIVLEEKLSKEQRFYDLIGIQIQYGTNSVPTATVTLSGSNNEVIQEAGTGAGSIEALYNTLEKCLNGTANLLDYRIQSVGAGRDALAQVYVKLNYEGMETSGRGLAQDVLEASSKAYLNAVNRVIYMKEKAQAQAVEANY</sequence>
<dbReference type="EC" id="2.3.3.13" evidence="3 11"/>
<feature type="domain" description="Pyruvate carboxyltransferase" evidence="12">
    <location>
        <begin position="4"/>
        <end position="266"/>
    </location>
</feature>
<dbReference type="EMBL" id="MBRJ01000007">
    <property type="protein sequence ID" value="OHX50151.1"/>
    <property type="molecule type" value="Genomic_DNA"/>
</dbReference>
<keyword evidence="7 11" id="KW-0808">Transferase</keyword>
<dbReference type="InterPro" id="IPR005671">
    <property type="entry name" value="LeuA_bact_synth"/>
</dbReference>